<gene>
    <name evidence="3" type="ORF">ACFSJS_18930</name>
</gene>
<dbReference type="Proteomes" id="UP001597365">
    <property type="component" value="Unassembled WGS sequence"/>
</dbReference>
<comment type="caution">
    <text evidence="3">The sequence shown here is derived from an EMBL/GenBank/DDBJ whole genome shotgun (WGS) entry which is preliminary data.</text>
</comment>
<keyword evidence="2" id="KW-0472">Membrane</keyword>
<feature type="compositionally biased region" description="Pro residues" evidence="1">
    <location>
        <begin position="213"/>
        <end position="235"/>
    </location>
</feature>
<dbReference type="EMBL" id="JBHUFU010000011">
    <property type="protein sequence ID" value="MFD1831706.1"/>
    <property type="molecule type" value="Genomic_DNA"/>
</dbReference>
<sequence>MSEFMRVAMDFPAVLFGFGLLVVLGYWVAVLVGGVGVDALDGGEGIDAATPGTGAAGVLAAAGLGGAPVPVSLTVFLSIAWFASLSGSVAVEEAAGGTLPRLLVLPAALLVAWPVTRLLVLPLRRFARREAGTSHRDLVGRVCTVRTGHVSHRFGQAEITADDGSSALVQVRALGADAAGLTAGSTALVYDYDPGDGTFRVMPCDPVLDPASGPAPGPLPEPLPEPLPGPAPEPAPGSAREQDPGAPRR</sequence>
<feature type="region of interest" description="Disordered" evidence="1">
    <location>
        <begin position="204"/>
        <end position="249"/>
    </location>
</feature>
<dbReference type="RefSeq" id="WP_380901899.1">
    <property type="nucleotide sequence ID" value="NZ_JBHUFU010000011.1"/>
</dbReference>
<keyword evidence="2" id="KW-1133">Transmembrane helix</keyword>
<protein>
    <recommendedName>
        <fullName evidence="5">DUF1449 family protein</fullName>
    </recommendedName>
</protein>
<name>A0ABW4PQT6_9ACTN</name>
<keyword evidence="2" id="KW-0812">Transmembrane</keyword>
<evidence type="ECO:0008006" key="5">
    <source>
        <dbReference type="Google" id="ProtNLM"/>
    </source>
</evidence>
<proteinExistence type="predicted"/>
<accession>A0ABW4PQT6</accession>
<evidence type="ECO:0000256" key="2">
    <source>
        <dbReference type="SAM" id="Phobius"/>
    </source>
</evidence>
<organism evidence="3 4">
    <name type="scientific">Streptomyces desertarenae</name>
    <dbReference type="NCBI Taxonomy" id="2666184"/>
    <lineage>
        <taxon>Bacteria</taxon>
        <taxon>Bacillati</taxon>
        <taxon>Actinomycetota</taxon>
        <taxon>Actinomycetes</taxon>
        <taxon>Kitasatosporales</taxon>
        <taxon>Streptomycetaceae</taxon>
        <taxon>Streptomyces</taxon>
    </lineage>
</organism>
<feature type="transmembrane region" description="Helical" evidence="2">
    <location>
        <begin position="12"/>
        <end position="37"/>
    </location>
</feature>
<evidence type="ECO:0000313" key="3">
    <source>
        <dbReference type="EMBL" id="MFD1831706.1"/>
    </source>
</evidence>
<reference evidence="4" key="1">
    <citation type="journal article" date="2019" name="Int. J. Syst. Evol. Microbiol.">
        <title>The Global Catalogue of Microorganisms (GCM) 10K type strain sequencing project: providing services to taxonomists for standard genome sequencing and annotation.</title>
        <authorList>
            <consortium name="The Broad Institute Genomics Platform"/>
            <consortium name="The Broad Institute Genome Sequencing Center for Infectious Disease"/>
            <person name="Wu L."/>
            <person name="Ma J."/>
        </authorList>
    </citation>
    <scope>NUCLEOTIDE SEQUENCE [LARGE SCALE GENOMIC DNA]</scope>
    <source>
        <strain evidence="4">CGMCC 4.7455</strain>
    </source>
</reference>
<feature type="transmembrane region" description="Helical" evidence="2">
    <location>
        <begin position="102"/>
        <end position="120"/>
    </location>
</feature>
<feature type="transmembrane region" description="Helical" evidence="2">
    <location>
        <begin position="58"/>
        <end position="82"/>
    </location>
</feature>
<keyword evidence="4" id="KW-1185">Reference proteome</keyword>
<evidence type="ECO:0000313" key="4">
    <source>
        <dbReference type="Proteomes" id="UP001597365"/>
    </source>
</evidence>
<evidence type="ECO:0000256" key="1">
    <source>
        <dbReference type="SAM" id="MobiDB-lite"/>
    </source>
</evidence>